<gene>
    <name evidence="4" type="ORF">GCM10009836_43320</name>
</gene>
<dbReference type="Gene3D" id="3.10.350.10">
    <property type="entry name" value="LysM domain"/>
    <property type="match status" value="1"/>
</dbReference>
<keyword evidence="5" id="KW-1185">Reference proteome</keyword>
<feature type="domain" description="LysM" evidence="3">
    <location>
        <begin position="255"/>
        <end position="307"/>
    </location>
</feature>
<comment type="caution">
    <text evidence="4">The sequence shown here is derived from an EMBL/GenBank/DDBJ whole genome shotgun (WGS) entry which is preliminary data.</text>
</comment>
<keyword evidence="2" id="KW-1133">Transmembrane helix</keyword>
<protein>
    <recommendedName>
        <fullName evidence="3">LysM domain-containing protein</fullName>
    </recommendedName>
</protein>
<feature type="compositionally biased region" description="Basic and acidic residues" evidence="1">
    <location>
        <begin position="78"/>
        <end position="90"/>
    </location>
</feature>
<dbReference type="InterPro" id="IPR018392">
    <property type="entry name" value="LysM"/>
</dbReference>
<feature type="compositionally biased region" description="Basic and acidic residues" evidence="1">
    <location>
        <begin position="184"/>
        <end position="197"/>
    </location>
</feature>
<feature type="transmembrane region" description="Helical" evidence="2">
    <location>
        <begin position="218"/>
        <end position="241"/>
    </location>
</feature>
<feature type="region of interest" description="Disordered" evidence="1">
    <location>
        <begin position="178"/>
        <end position="197"/>
    </location>
</feature>
<proteinExistence type="predicted"/>
<dbReference type="CDD" id="cd00118">
    <property type="entry name" value="LysM"/>
    <property type="match status" value="1"/>
</dbReference>
<keyword evidence="2" id="KW-0472">Membrane</keyword>
<evidence type="ECO:0000256" key="1">
    <source>
        <dbReference type="SAM" id="MobiDB-lite"/>
    </source>
</evidence>
<evidence type="ECO:0000313" key="4">
    <source>
        <dbReference type="EMBL" id="GAA1858430.1"/>
    </source>
</evidence>
<reference evidence="4 5" key="1">
    <citation type="journal article" date="2019" name="Int. J. Syst. Evol. Microbiol.">
        <title>The Global Catalogue of Microorganisms (GCM) 10K type strain sequencing project: providing services to taxonomists for standard genome sequencing and annotation.</title>
        <authorList>
            <consortium name="The Broad Institute Genomics Platform"/>
            <consortium name="The Broad Institute Genome Sequencing Center for Infectious Disease"/>
            <person name="Wu L."/>
            <person name="Ma J."/>
        </authorList>
    </citation>
    <scope>NUCLEOTIDE SEQUENCE [LARGE SCALE GENOMIC DNA]</scope>
    <source>
        <strain evidence="4 5">JCM 16009</strain>
    </source>
</reference>
<dbReference type="SMART" id="SM00257">
    <property type="entry name" value="LysM"/>
    <property type="match status" value="1"/>
</dbReference>
<dbReference type="PROSITE" id="PS51782">
    <property type="entry name" value="LYSM"/>
    <property type="match status" value="1"/>
</dbReference>
<dbReference type="Proteomes" id="UP001500449">
    <property type="component" value="Unassembled WGS sequence"/>
</dbReference>
<organism evidence="4 5">
    <name type="scientific">Pseudonocardia ailaonensis</name>
    <dbReference type="NCBI Taxonomy" id="367279"/>
    <lineage>
        <taxon>Bacteria</taxon>
        <taxon>Bacillati</taxon>
        <taxon>Actinomycetota</taxon>
        <taxon>Actinomycetes</taxon>
        <taxon>Pseudonocardiales</taxon>
        <taxon>Pseudonocardiaceae</taxon>
        <taxon>Pseudonocardia</taxon>
    </lineage>
</organism>
<feature type="compositionally biased region" description="Low complexity" evidence="1">
    <location>
        <begin position="25"/>
        <end position="38"/>
    </location>
</feature>
<evidence type="ECO:0000259" key="3">
    <source>
        <dbReference type="PROSITE" id="PS51782"/>
    </source>
</evidence>
<sequence length="309" mass="31415">MAGTVQDLTIQNPGAEGAVPRDPAVRNSGVRNSGSRGSAVQGSAVGSPAVGHQVVGDPAVGRPARPVGLLPTTAPRGEASRRSLPRERPLMGRAAPLSRRPRPVRPGVVVEPEVVERRRRRAGVARRPAERSLRLLQGGELAGGDVARSGPACGGRPVGGPVRGVGTAVLVADHAVAPAGRSARRSDGAALEPRRAEAPVRRTVRPVSPGRYRLRRAVAAAVVALAAAGLVVGLGTLAGVAGAAQARSTVPAGTVAITVRPGDTVWDIARRDVPTGDPAAVVERIVQVNGLPNADVTVLPAGRTLQVPA</sequence>
<name>A0ABN2NA99_9PSEU</name>
<feature type="region of interest" description="Disordered" evidence="1">
    <location>
        <begin position="1"/>
        <end position="104"/>
    </location>
</feature>
<evidence type="ECO:0000256" key="2">
    <source>
        <dbReference type="SAM" id="Phobius"/>
    </source>
</evidence>
<keyword evidence="2" id="KW-0812">Transmembrane</keyword>
<dbReference type="InterPro" id="IPR036779">
    <property type="entry name" value="LysM_dom_sf"/>
</dbReference>
<dbReference type="Pfam" id="PF01476">
    <property type="entry name" value="LysM"/>
    <property type="match status" value="1"/>
</dbReference>
<feature type="compositionally biased region" description="Polar residues" evidence="1">
    <location>
        <begin position="1"/>
        <end position="12"/>
    </location>
</feature>
<accession>A0ABN2NA99</accession>
<dbReference type="EMBL" id="BAAAQK010000016">
    <property type="protein sequence ID" value="GAA1858430.1"/>
    <property type="molecule type" value="Genomic_DNA"/>
</dbReference>
<evidence type="ECO:0000313" key="5">
    <source>
        <dbReference type="Proteomes" id="UP001500449"/>
    </source>
</evidence>